<reference evidence="7" key="1">
    <citation type="submission" date="2019-03" db="EMBL/GenBank/DDBJ databases">
        <title>Long read genome sequence of the mycoparasitic Pythium oligandrum ATCC 38472 isolated from sugarbeet rhizosphere.</title>
        <authorList>
            <person name="Gaulin E."/>
        </authorList>
    </citation>
    <scope>NUCLEOTIDE SEQUENCE</scope>
    <source>
        <strain evidence="7">ATCC 38472_TT</strain>
    </source>
</reference>
<dbReference type="Gene3D" id="3.10.50.40">
    <property type="match status" value="2"/>
</dbReference>
<evidence type="ECO:0000256" key="2">
    <source>
        <dbReference type="ARBA" id="ARBA00013194"/>
    </source>
</evidence>
<evidence type="ECO:0000313" key="8">
    <source>
        <dbReference type="Proteomes" id="UP000794436"/>
    </source>
</evidence>
<evidence type="ECO:0000256" key="4">
    <source>
        <dbReference type="ARBA" id="ARBA00023235"/>
    </source>
</evidence>
<dbReference type="GO" id="GO:0003755">
    <property type="term" value="F:peptidyl-prolyl cis-trans isomerase activity"/>
    <property type="evidence" value="ECO:0007669"/>
    <property type="project" value="UniProtKB-KW"/>
</dbReference>
<feature type="domain" description="PPIase FKBP-type" evidence="6">
    <location>
        <begin position="242"/>
        <end position="331"/>
    </location>
</feature>
<dbReference type="OrthoDB" id="1902587at2759"/>
<gene>
    <name evidence="7" type="ORF">Poli38472_010592</name>
</gene>
<evidence type="ECO:0000259" key="6">
    <source>
        <dbReference type="PROSITE" id="PS50059"/>
    </source>
</evidence>
<proteinExistence type="predicted"/>
<sequence>MVRKSSVALFQRAFRASTRNAERLHLARPQRAAAIQYPLLARGVATQPSCGLLASLPLSVAGSATFCSSAAPTASPIALGDRVHLKMSGKLANGEAFGQTEDERPLAFIVGSGDVIVGIDEAVIGLSKGETKSVEIAPAKAFGEEKQIYSIPRKEMNLPAEDEKNLAVGQVLQLQHGQQARIIKVTDEAIDIDLSHPYAGETLFVDLTVVDHTAYDQLSPAEQLVLPVEITPGDNATFPQRGDTLVMHYVGKLASDGTVFDSSRDRGSPFQFQIGVGQVIKGWDEGVMRMSKGQTAVLNIPSAKGYGRAGAGGVIPPDADLVFEVELLDIVRR</sequence>
<dbReference type="EC" id="5.2.1.8" evidence="2 5"/>
<dbReference type="SUPFAM" id="SSF54534">
    <property type="entry name" value="FKBP-like"/>
    <property type="match status" value="2"/>
</dbReference>
<comment type="catalytic activity">
    <reaction evidence="1 5">
        <text>[protein]-peptidylproline (omega=180) = [protein]-peptidylproline (omega=0)</text>
        <dbReference type="Rhea" id="RHEA:16237"/>
        <dbReference type="Rhea" id="RHEA-COMP:10747"/>
        <dbReference type="Rhea" id="RHEA-COMP:10748"/>
        <dbReference type="ChEBI" id="CHEBI:83833"/>
        <dbReference type="ChEBI" id="CHEBI:83834"/>
        <dbReference type="EC" id="5.2.1.8"/>
    </reaction>
</comment>
<evidence type="ECO:0000256" key="1">
    <source>
        <dbReference type="ARBA" id="ARBA00000971"/>
    </source>
</evidence>
<feature type="domain" description="PPIase FKBP-type" evidence="6">
    <location>
        <begin position="80"/>
        <end position="152"/>
    </location>
</feature>
<dbReference type="PROSITE" id="PS50059">
    <property type="entry name" value="FKBP_PPIASE"/>
    <property type="match status" value="2"/>
</dbReference>
<keyword evidence="4 5" id="KW-0413">Isomerase</keyword>
<organism evidence="7 8">
    <name type="scientific">Pythium oligandrum</name>
    <name type="common">Mycoparasitic fungus</name>
    <dbReference type="NCBI Taxonomy" id="41045"/>
    <lineage>
        <taxon>Eukaryota</taxon>
        <taxon>Sar</taxon>
        <taxon>Stramenopiles</taxon>
        <taxon>Oomycota</taxon>
        <taxon>Peronosporomycetes</taxon>
        <taxon>Pythiales</taxon>
        <taxon>Pythiaceae</taxon>
        <taxon>Pythium</taxon>
    </lineage>
</organism>
<protein>
    <recommendedName>
        <fullName evidence="2 5">peptidylprolyl isomerase</fullName>
        <ecNumber evidence="2 5">5.2.1.8</ecNumber>
    </recommendedName>
</protein>
<evidence type="ECO:0000313" key="7">
    <source>
        <dbReference type="EMBL" id="TMW55710.1"/>
    </source>
</evidence>
<dbReference type="EMBL" id="SPLM01000147">
    <property type="protein sequence ID" value="TMW55710.1"/>
    <property type="molecule type" value="Genomic_DNA"/>
</dbReference>
<keyword evidence="3 5" id="KW-0697">Rotamase</keyword>
<dbReference type="InterPro" id="IPR001179">
    <property type="entry name" value="PPIase_FKBP_dom"/>
</dbReference>
<name>A0A8K1F9Y5_PYTOL</name>
<evidence type="ECO:0000256" key="5">
    <source>
        <dbReference type="PROSITE-ProRule" id="PRU00277"/>
    </source>
</evidence>
<dbReference type="InterPro" id="IPR046357">
    <property type="entry name" value="PPIase_dom_sf"/>
</dbReference>
<dbReference type="FunFam" id="3.10.50.40:FF:000047">
    <property type="entry name" value="Peptidylprolyl isomerase"/>
    <property type="match status" value="1"/>
</dbReference>
<dbReference type="AlphaFoldDB" id="A0A8K1F9Y5"/>
<dbReference type="Pfam" id="PF00254">
    <property type="entry name" value="FKBP_C"/>
    <property type="match status" value="2"/>
</dbReference>
<keyword evidence="8" id="KW-1185">Reference proteome</keyword>
<accession>A0A8K1F9Y5</accession>
<dbReference type="PANTHER" id="PTHR10516">
    <property type="entry name" value="PEPTIDYL-PROLYL CIS-TRANS ISOMERASE"/>
    <property type="match status" value="1"/>
</dbReference>
<evidence type="ECO:0000256" key="3">
    <source>
        <dbReference type="ARBA" id="ARBA00023110"/>
    </source>
</evidence>
<dbReference type="PANTHER" id="PTHR10516:SF443">
    <property type="entry name" value="FK506-BINDING PROTEIN 59-RELATED"/>
    <property type="match status" value="1"/>
</dbReference>
<dbReference type="InterPro" id="IPR050689">
    <property type="entry name" value="FKBP-type_PPIase"/>
</dbReference>
<dbReference type="Proteomes" id="UP000794436">
    <property type="component" value="Unassembled WGS sequence"/>
</dbReference>
<comment type="caution">
    <text evidence="7">The sequence shown here is derived from an EMBL/GenBank/DDBJ whole genome shotgun (WGS) entry which is preliminary data.</text>
</comment>